<accession>A0A3B0Z597</accession>
<evidence type="ECO:0000313" key="2">
    <source>
        <dbReference type="EMBL" id="VAW88528.1"/>
    </source>
</evidence>
<gene>
    <name evidence="2" type="ORF">MNBD_GAMMA18-400</name>
</gene>
<dbReference type="Pfam" id="PF13385">
    <property type="entry name" value="Laminin_G_3"/>
    <property type="match status" value="1"/>
</dbReference>
<protein>
    <recommendedName>
        <fullName evidence="3">ATPase</fullName>
    </recommendedName>
</protein>
<feature type="region of interest" description="Disordered" evidence="1">
    <location>
        <begin position="24"/>
        <end position="47"/>
    </location>
</feature>
<evidence type="ECO:0000256" key="1">
    <source>
        <dbReference type="SAM" id="MobiDB-lite"/>
    </source>
</evidence>
<dbReference type="Gene3D" id="2.60.120.200">
    <property type="match status" value="1"/>
</dbReference>
<reference evidence="2" key="1">
    <citation type="submission" date="2018-06" db="EMBL/GenBank/DDBJ databases">
        <authorList>
            <person name="Zhirakovskaya E."/>
        </authorList>
    </citation>
    <scope>NUCLEOTIDE SEQUENCE</scope>
</reference>
<dbReference type="PROSITE" id="PS51257">
    <property type="entry name" value="PROKAR_LIPOPROTEIN"/>
    <property type="match status" value="1"/>
</dbReference>
<organism evidence="2">
    <name type="scientific">hydrothermal vent metagenome</name>
    <dbReference type="NCBI Taxonomy" id="652676"/>
    <lineage>
        <taxon>unclassified sequences</taxon>
        <taxon>metagenomes</taxon>
        <taxon>ecological metagenomes</taxon>
    </lineage>
</organism>
<name>A0A3B0Z597_9ZZZZ</name>
<dbReference type="SUPFAM" id="SSF49899">
    <property type="entry name" value="Concanavalin A-like lectins/glucanases"/>
    <property type="match status" value="1"/>
</dbReference>
<dbReference type="AlphaFoldDB" id="A0A3B0Z597"/>
<sequence length="821" mass="89545">MINRYTLCLLLALSILSGCKGVDTEDNPNTSSNNEPPPDYTGPAAQDDDVTRFKENVWENLRANNRCGNCHDQDSSNLAFVRGDNINLAYDAALTIVNRTDPGSSEMVTKVAAGHNCWETNNTICDNNITTYLNDWFNPNNPLPGNSDIELVAPDIKDPTGGKRLPTDSALFSTTIWPLLTQYCADCHSEEANFPQAPYIAQSDVNVAYDAVRSGRRLDLNNPADSRIAVRVREEFHNCWGDCQANADELTAAIQLFSDGVPVSVIDPDFVISKALNLYQDGIVASGGNRFDDHLIAHYELKSGTGDTLYDTSGIEPALNLILAGNEGSDYQWVGGWGIELFSTSARGTTTASAKLAERLKNTNAYTIEAWLVPANISQEGPARIISYSANTTERNFTLGQTLYNYNFAQRSGSSTSNADINGNPLLSTADDEEVLQATQQHVAITYSGTEGRKIFVNGVLVASETDSQGDNLNDWDGNYALLFGAEADGSSPWEGRLRMVAIHERALTEEQVQQNMAAGVGERYFLLFSISHLISVPDSYIFLEVSQFDNHSYLFHTPQYISLNETPGVINFAIKGMQIGINGDESAIGQVYKNLELQVDSNIFNLSPYGTIIPLQEGPNLDEFFLTFEQLGSHSNVVIEPIPAQPAMPADGEKQPRIGLRTFAEINASMSILTDVPITQSDVQETYEAVKQQLPSSSRIDGFLASHQIAIAQLAVEYCNALVDDATLRSNYFPGFDFSATSNIAFDTAEKRDLLLDPMILRINGSHLATQPDPAIIKQELNNLIDRLTSCGGSCSSDRTFSVAKGSCAALLASAVMTVQ</sequence>
<proteinExistence type="predicted"/>
<evidence type="ECO:0008006" key="3">
    <source>
        <dbReference type="Google" id="ProtNLM"/>
    </source>
</evidence>
<dbReference type="EMBL" id="UOFP01000225">
    <property type="protein sequence ID" value="VAW88528.1"/>
    <property type="molecule type" value="Genomic_DNA"/>
</dbReference>
<dbReference type="InterPro" id="IPR013320">
    <property type="entry name" value="ConA-like_dom_sf"/>
</dbReference>